<dbReference type="PANTHER" id="PTHR43777">
    <property type="entry name" value="MOLYBDENUM COFACTOR CYTIDYLYLTRANSFERASE"/>
    <property type="match status" value="1"/>
</dbReference>
<evidence type="ECO:0000313" key="3">
    <source>
        <dbReference type="EMBL" id="EAQ06342.1"/>
    </source>
</evidence>
<accession>A3V618</accession>
<dbReference type="Gene3D" id="3.90.550.10">
    <property type="entry name" value="Spore Coat Polysaccharide Biosynthesis Protein SpsA, Chain A"/>
    <property type="match status" value="1"/>
</dbReference>
<proteinExistence type="predicted"/>
<name>A3V618_9RHOB</name>
<sequence>MIPILILAAGASRRMRGQDKLLQVVDGMPLLRRQVVMAQATGHPVCVVLPAADHPRAAVINDLDAPLLVAQNAAQGMSASMRDAVAQLPDCAAFMILLGDLVALSTADLQQVLTARQLHPDYLIWRGATADGKPGHPVIFDARLRGQFADLAGDGGAETIVQAHQGQTCMVPLPDQRARLDLDTPEQWDAWRRSAL</sequence>
<dbReference type="EMBL" id="AAMS01000005">
    <property type="protein sequence ID" value="EAQ06342.1"/>
    <property type="molecule type" value="Genomic_DNA"/>
</dbReference>
<dbReference type="Proteomes" id="UP000004507">
    <property type="component" value="Unassembled WGS sequence"/>
</dbReference>
<comment type="caution">
    <text evidence="3">The sequence shown here is derived from an EMBL/GenBank/DDBJ whole genome shotgun (WGS) entry which is preliminary data.</text>
</comment>
<keyword evidence="1" id="KW-0460">Magnesium</keyword>
<dbReference type="Pfam" id="PF12804">
    <property type="entry name" value="NTP_transf_3"/>
    <property type="match status" value="1"/>
</dbReference>
<dbReference type="eggNOG" id="COG2068">
    <property type="taxonomic scope" value="Bacteria"/>
</dbReference>
<evidence type="ECO:0000313" key="4">
    <source>
        <dbReference type="Proteomes" id="UP000004507"/>
    </source>
</evidence>
<protein>
    <recommendedName>
        <fullName evidence="2">MobA-like NTP transferase domain-containing protein</fullName>
    </recommendedName>
</protein>
<evidence type="ECO:0000259" key="2">
    <source>
        <dbReference type="Pfam" id="PF12804"/>
    </source>
</evidence>
<keyword evidence="4" id="KW-1185">Reference proteome</keyword>
<dbReference type="HOGENOM" id="CLU_061980_4_0_5"/>
<dbReference type="AlphaFoldDB" id="A3V618"/>
<dbReference type="InterPro" id="IPR029044">
    <property type="entry name" value="Nucleotide-diphossugar_trans"/>
</dbReference>
<dbReference type="CDD" id="cd04182">
    <property type="entry name" value="GT_2_like_f"/>
    <property type="match status" value="1"/>
</dbReference>
<dbReference type="GO" id="GO:0016779">
    <property type="term" value="F:nucleotidyltransferase activity"/>
    <property type="evidence" value="ECO:0007669"/>
    <property type="project" value="UniProtKB-ARBA"/>
</dbReference>
<dbReference type="OrthoDB" id="9779263at2"/>
<dbReference type="RefSeq" id="WP_007204880.1">
    <property type="nucleotide sequence ID" value="NZ_CH672414.1"/>
</dbReference>
<dbReference type="STRING" id="314232.SKA53_04623"/>
<gene>
    <name evidence="3" type="ORF">SKA53_04623</name>
</gene>
<evidence type="ECO:0000256" key="1">
    <source>
        <dbReference type="ARBA" id="ARBA00022842"/>
    </source>
</evidence>
<feature type="domain" description="MobA-like NTP transferase" evidence="2">
    <location>
        <begin position="5"/>
        <end position="164"/>
    </location>
</feature>
<organism evidence="3 4">
    <name type="scientific">Yoonia vestfoldensis SKA53</name>
    <dbReference type="NCBI Taxonomy" id="314232"/>
    <lineage>
        <taxon>Bacteria</taxon>
        <taxon>Pseudomonadati</taxon>
        <taxon>Pseudomonadota</taxon>
        <taxon>Alphaproteobacteria</taxon>
        <taxon>Rhodobacterales</taxon>
        <taxon>Paracoccaceae</taxon>
        <taxon>Yoonia</taxon>
    </lineage>
</organism>
<reference evidence="3 4" key="1">
    <citation type="submission" date="2006-01" db="EMBL/GenBank/DDBJ databases">
        <authorList>
            <person name="Hagstrom A."/>
            <person name="Ferriera S."/>
            <person name="Johnson J."/>
            <person name="Kravitz S."/>
            <person name="Halpern A."/>
            <person name="Remington K."/>
            <person name="Beeson K."/>
            <person name="Tran B."/>
            <person name="Rogers Y.-H."/>
            <person name="Friedman R."/>
            <person name="Venter J.C."/>
        </authorList>
    </citation>
    <scope>NUCLEOTIDE SEQUENCE [LARGE SCALE GENOMIC DNA]</scope>
    <source>
        <strain evidence="3 4">SKA53</strain>
    </source>
</reference>
<dbReference type="SUPFAM" id="SSF53448">
    <property type="entry name" value="Nucleotide-diphospho-sugar transferases"/>
    <property type="match status" value="1"/>
</dbReference>
<dbReference type="PANTHER" id="PTHR43777:SF1">
    <property type="entry name" value="MOLYBDENUM COFACTOR CYTIDYLYLTRANSFERASE"/>
    <property type="match status" value="1"/>
</dbReference>
<dbReference type="InterPro" id="IPR025877">
    <property type="entry name" value="MobA-like_NTP_Trfase"/>
</dbReference>